<reference evidence="1 2" key="1">
    <citation type="journal article" date="2015" name="Genome Announc.">
        <title>Genome Sequence of 'Candidatus Thioglobus singularis' Strain PS1, a Mixotroph from the SUP05 Clade of Marine Gammaproteobacteria.</title>
        <authorList>
            <person name="Marshall K.T."/>
            <person name="Morris R.M."/>
        </authorList>
    </citation>
    <scope>NUCLEOTIDE SEQUENCE [LARGE SCALE GENOMIC DNA]</scope>
    <source>
        <strain evidence="1 2">PS1</strain>
    </source>
</reference>
<dbReference type="EMBL" id="CP006911">
    <property type="protein sequence ID" value="ALE02801.1"/>
    <property type="molecule type" value="Genomic_DNA"/>
</dbReference>
<keyword evidence="2" id="KW-1185">Reference proteome</keyword>
<evidence type="ECO:0000313" key="1">
    <source>
        <dbReference type="EMBL" id="ALE02801.1"/>
    </source>
</evidence>
<accession>A0A0M3T2G4</accession>
<name>A0A0M3T2G4_9GAMM</name>
<organism evidence="1 2">
    <name type="scientific">Candidatus Pseudothioglobus singularis PS1</name>
    <dbReference type="NCBI Taxonomy" id="1125411"/>
    <lineage>
        <taxon>Bacteria</taxon>
        <taxon>Pseudomonadati</taxon>
        <taxon>Pseudomonadota</taxon>
        <taxon>Gammaproteobacteria</taxon>
        <taxon>Candidatus Pseudothioglobaceae</taxon>
        <taxon>Candidatus Pseudothioglobus</taxon>
    </lineage>
</organism>
<dbReference type="KEGG" id="tsn:W908_08320"/>
<dbReference type="Proteomes" id="UP000068905">
    <property type="component" value="Chromosome"/>
</dbReference>
<protein>
    <submittedName>
        <fullName evidence="1">Uncharacterized protein</fullName>
    </submittedName>
</protein>
<proteinExistence type="predicted"/>
<dbReference type="STRING" id="1125411.W908_08320"/>
<gene>
    <name evidence="1" type="ORF">W908_08320</name>
</gene>
<evidence type="ECO:0000313" key="2">
    <source>
        <dbReference type="Proteomes" id="UP000068905"/>
    </source>
</evidence>
<dbReference type="AlphaFoldDB" id="A0A0M3T2G4"/>
<sequence length="385" mass="45323">MKFTVTRAYTHKTVAELREELLRVKSIVDYWKDKSDKRAFGEIKAGNISFEKWREIYASFGWIELEEYRCFYNPNSVSIDEEIITALPSIEGNSDNEQSGTWASYELDKSYSSFWKVWNKYYQKWCFRLNKLEMARFDMRRVSQTQTTRIEEALFVLLGLSPSVQGTEGFENFSLSERLFETDSIEYQDYQGNKLVINSNLYSNDDYGHLEWYLKQKKEYVLIERLATRGQPSDFSDRLSSSKFNEWAYKNNYIEDRVPMIRNTVESPFGEGFAFSLFSGLVEVGYLKGSFDCMWNLADGMSWMSLHYLANEIVNRKLIQTNSPFEHIKKYIHYASTYPLEDQFFKPAIDKFSETDDEKIFKQECDLINSALDNIEPNKAINYGE</sequence>